<evidence type="ECO:0000313" key="3">
    <source>
        <dbReference type="Proteomes" id="UP001203423"/>
    </source>
</evidence>
<keyword evidence="1" id="KW-0732">Signal</keyword>
<dbReference type="EMBL" id="JAKIKS010000002">
    <property type="protein sequence ID" value="MCL1123113.1"/>
    <property type="molecule type" value="Genomic_DNA"/>
</dbReference>
<feature type="signal peptide" evidence="1">
    <location>
        <begin position="1"/>
        <end position="20"/>
    </location>
</feature>
<accession>A0ABT0L5Z9</accession>
<dbReference type="Proteomes" id="UP001203423">
    <property type="component" value="Unassembled WGS sequence"/>
</dbReference>
<evidence type="ECO:0000256" key="1">
    <source>
        <dbReference type="SAM" id="SignalP"/>
    </source>
</evidence>
<sequence length="127" mass="14178">MKIKILIGLLSICWISQVSATQIAACNKDVSSDICQDYLEGVVDGALMHRMDSSQKDIVPNTYEKRALKYRSGQRFKDANRTYCQGRIPDRESLVSGLGEAFITSDINDVTALKGVMLNLMDCNRNK</sequence>
<organism evidence="2 3">
    <name type="scientific">Shewanella surugensis</name>
    <dbReference type="NCBI Taxonomy" id="212020"/>
    <lineage>
        <taxon>Bacteria</taxon>
        <taxon>Pseudomonadati</taxon>
        <taxon>Pseudomonadota</taxon>
        <taxon>Gammaproteobacteria</taxon>
        <taxon>Alteromonadales</taxon>
        <taxon>Shewanellaceae</taxon>
        <taxon>Shewanella</taxon>
    </lineage>
</organism>
<comment type="caution">
    <text evidence="2">The sequence shown here is derived from an EMBL/GenBank/DDBJ whole genome shotgun (WGS) entry which is preliminary data.</text>
</comment>
<dbReference type="RefSeq" id="WP_248938398.1">
    <property type="nucleotide sequence ID" value="NZ_JAKIKS010000002.1"/>
</dbReference>
<keyword evidence="3" id="KW-1185">Reference proteome</keyword>
<evidence type="ECO:0000313" key="2">
    <source>
        <dbReference type="EMBL" id="MCL1123113.1"/>
    </source>
</evidence>
<reference evidence="2 3" key="1">
    <citation type="submission" date="2022-01" db="EMBL/GenBank/DDBJ databases">
        <title>Whole genome-based taxonomy of the Shewanellaceae.</title>
        <authorList>
            <person name="Martin-Rodriguez A.J."/>
        </authorList>
    </citation>
    <scope>NUCLEOTIDE SEQUENCE [LARGE SCALE GENOMIC DNA]</scope>
    <source>
        <strain evidence="2 3">DSM 17177</strain>
    </source>
</reference>
<protein>
    <recommendedName>
        <fullName evidence="4">DUF1311 domain-containing protein</fullName>
    </recommendedName>
</protein>
<evidence type="ECO:0008006" key="4">
    <source>
        <dbReference type="Google" id="ProtNLM"/>
    </source>
</evidence>
<gene>
    <name evidence="2" type="ORF">L2764_01120</name>
</gene>
<proteinExistence type="predicted"/>
<feature type="chain" id="PRO_5046116745" description="DUF1311 domain-containing protein" evidence="1">
    <location>
        <begin position="21"/>
        <end position="127"/>
    </location>
</feature>
<name>A0ABT0L5Z9_9GAMM</name>